<feature type="domain" description="Solute-binding protein family 3/N-terminal" evidence="3">
    <location>
        <begin position="28"/>
        <end position="245"/>
    </location>
</feature>
<evidence type="ECO:0000313" key="5">
    <source>
        <dbReference type="Proteomes" id="UP000569732"/>
    </source>
</evidence>
<dbReference type="AlphaFoldDB" id="A0A853IAK7"/>
<reference evidence="4 5" key="1">
    <citation type="submission" date="2020-07" db="EMBL/GenBank/DDBJ databases">
        <title>Endozoicomonas sp. nov., isolated from sediment.</title>
        <authorList>
            <person name="Gu T."/>
        </authorList>
    </citation>
    <scope>NUCLEOTIDE SEQUENCE [LARGE SCALE GENOMIC DNA]</scope>
    <source>
        <strain evidence="4 5">SM1973</strain>
    </source>
</reference>
<evidence type="ECO:0000256" key="1">
    <source>
        <dbReference type="ARBA" id="ARBA00010333"/>
    </source>
</evidence>
<dbReference type="Gene3D" id="3.40.190.10">
    <property type="entry name" value="Periplasmic binding protein-like II"/>
    <property type="match status" value="2"/>
</dbReference>
<evidence type="ECO:0000256" key="2">
    <source>
        <dbReference type="ARBA" id="ARBA00022729"/>
    </source>
</evidence>
<dbReference type="InterPro" id="IPR001638">
    <property type="entry name" value="Solute-binding_3/MltF_N"/>
</dbReference>
<dbReference type="EMBL" id="JACCKB010000052">
    <property type="protein sequence ID" value="NYZ68842.1"/>
    <property type="molecule type" value="Genomic_DNA"/>
</dbReference>
<proteinExistence type="inferred from homology"/>
<evidence type="ECO:0000313" key="4">
    <source>
        <dbReference type="EMBL" id="NYZ68842.1"/>
    </source>
</evidence>
<comment type="similarity">
    <text evidence="1">Belongs to the bacterial solute-binding protein 3 family.</text>
</comment>
<keyword evidence="5" id="KW-1185">Reference proteome</keyword>
<protein>
    <submittedName>
        <fullName evidence="4">Transporter substrate-binding domain-containing protein</fullName>
    </submittedName>
</protein>
<dbReference type="Pfam" id="PF00497">
    <property type="entry name" value="SBP_bac_3"/>
    <property type="match status" value="1"/>
</dbReference>
<gene>
    <name evidence="4" type="ORF">H0A36_22750</name>
</gene>
<evidence type="ECO:0000259" key="3">
    <source>
        <dbReference type="Pfam" id="PF00497"/>
    </source>
</evidence>
<dbReference type="Proteomes" id="UP000569732">
    <property type="component" value="Unassembled WGS sequence"/>
</dbReference>
<dbReference type="PANTHER" id="PTHR35936:SF25">
    <property type="entry name" value="ABC TRANSPORTER SUBSTRATE-BINDING PROTEIN"/>
    <property type="match status" value="1"/>
</dbReference>
<sequence>MQLLIMIVFSALWVIYPGVNASETVRLTNGEWPPFMSEHYKNYGAASDIVTQAFKLQGIAVQYGFFLWDKSLKLAQTGQWDGSLVWTWNKEREKHFLYSDPVITLRTVFFHRVDTVFDWKDWNDLQGKTVGATKGYYYGKNFKHAEEQGIITVIRQPTDIANLKKLLLRKIDLFVIDTEIGYEILNVRFPVGIKNLITNHPLPIRETSFHLIISRKINRGADLISAFNTGLNQLNKNGQYEQILDNVIMGIYRPASNNDSN</sequence>
<accession>A0A853IAK7</accession>
<comment type="caution">
    <text evidence="4">The sequence shown here is derived from an EMBL/GenBank/DDBJ whole genome shotgun (WGS) entry which is preliminary data.</text>
</comment>
<dbReference type="PANTHER" id="PTHR35936">
    <property type="entry name" value="MEMBRANE-BOUND LYTIC MUREIN TRANSGLYCOSYLASE F"/>
    <property type="match status" value="1"/>
</dbReference>
<dbReference type="SUPFAM" id="SSF53850">
    <property type="entry name" value="Periplasmic binding protein-like II"/>
    <property type="match status" value="1"/>
</dbReference>
<dbReference type="RefSeq" id="WP_180570841.1">
    <property type="nucleotide sequence ID" value="NZ_JACCKB010000052.1"/>
</dbReference>
<organism evidence="4 5">
    <name type="scientific">Spartinivicinus marinus</name>
    <dbReference type="NCBI Taxonomy" id="2994442"/>
    <lineage>
        <taxon>Bacteria</taxon>
        <taxon>Pseudomonadati</taxon>
        <taxon>Pseudomonadota</taxon>
        <taxon>Gammaproteobacteria</taxon>
        <taxon>Oceanospirillales</taxon>
        <taxon>Zooshikellaceae</taxon>
        <taxon>Spartinivicinus</taxon>
    </lineage>
</organism>
<name>A0A853IAK7_9GAMM</name>
<keyword evidence="2" id="KW-0732">Signal</keyword>